<comment type="caution">
    <text evidence="11">The sequence shown here is derived from an EMBL/GenBank/DDBJ whole genome shotgun (WGS) entry which is preliminary data.</text>
</comment>
<dbReference type="AlphaFoldDB" id="A0A388LAJ3"/>
<gene>
    <name evidence="11" type="ORF">CBR_g29488</name>
</gene>
<dbReference type="PANTHER" id="PTHR22930">
    <property type="match status" value="1"/>
</dbReference>
<dbReference type="GO" id="GO:0046872">
    <property type="term" value="F:metal ion binding"/>
    <property type="evidence" value="ECO:0007669"/>
    <property type="project" value="UniProtKB-KW"/>
</dbReference>
<evidence type="ECO:0000256" key="5">
    <source>
        <dbReference type="ARBA" id="ARBA00022723"/>
    </source>
</evidence>
<evidence type="ECO:0000256" key="7">
    <source>
        <dbReference type="ARBA" id="ARBA00023242"/>
    </source>
</evidence>
<evidence type="ECO:0000256" key="4">
    <source>
        <dbReference type="ARBA" id="ARBA00022722"/>
    </source>
</evidence>
<feature type="domain" description="DDE Tnp4" evidence="10">
    <location>
        <begin position="218"/>
        <end position="383"/>
    </location>
</feature>
<name>A0A388LAJ3_CHABU</name>
<evidence type="ECO:0000313" key="12">
    <source>
        <dbReference type="Proteomes" id="UP000265515"/>
    </source>
</evidence>
<comment type="similarity">
    <text evidence="3">Belongs to the HARBI1 family.</text>
</comment>
<keyword evidence="7" id="KW-0539">Nucleus</keyword>
<dbReference type="Gramene" id="GBG79338">
    <property type="protein sequence ID" value="GBG79338"/>
    <property type="gene ID" value="CBR_g29488"/>
</dbReference>
<dbReference type="PANTHER" id="PTHR22930:SF85">
    <property type="entry name" value="GH03217P-RELATED"/>
    <property type="match status" value="1"/>
</dbReference>
<keyword evidence="9" id="KW-0472">Membrane</keyword>
<dbReference type="EMBL" id="BFEA01000316">
    <property type="protein sequence ID" value="GBG79338.1"/>
    <property type="molecule type" value="Genomic_DNA"/>
</dbReference>
<keyword evidence="4" id="KW-0540">Nuclease</keyword>
<evidence type="ECO:0000256" key="1">
    <source>
        <dbReference type="ARBA" id="ARBA00001968"/>
    </source>
</evidence>
<evidence type="ECO:0000256" key="3">
    <source>
        <dbReference type="ARBA" id="ARBA00006958"/>
    </source>
</evidence>
<evidence type="ECO:0000313" key="11">
    <source>
        <dbReference type="EMBL" id="GBG79338.1"/>
    </source>
</evidence>
<keyword evidence="12" id="KW-1185">Reference proteome</keyword>
<accession>A0A388LAJ3</accession>
<sequence length="482" mass="54312">MDTEMDDWDDSTFLLVFILLQWMNHRNVVAMAVVQAASAVPTSVPGMSDALLLLGGAVMHGMSLTSAVAAMAGRRMDERRRVWVLQRSGGVWEDLQRLGGRHEKLFERFCRLPRPLFYEVLARITPHIQRQETNWRQPLPAAQKFACALMRWATGGFYRQSAHSLGMRLASGLRSNEDVADALINEYGHLLQFPTGQRLQDTIDAFERKGFPGCVGAIDCTHVYIEKPRNRRGECYYDRTGQFSVVAQVVCDHECRITSAYVGSPGSVHDSRVLRVSPIYRQAQGGTGVFATGSEVLRDGRRVGRYFLGDAGYPQLPWLMTPIGGNNRTPAERVYDDCHTSARSCIERTFGRLKKVWRNFMRRHIANMKTLCKEFMAICILHNIMVESKVEIDPEMLSDDSSSDECDGQTTARRRRRGTRRRSCGPPPPPEEDAACAMALGKELRESLIGHVAHHARSTAEPVAALMFFVCFMFSNNGKRDY</sequence>
<keyword evidence="6" id="KW-0378">Hydrolase</keyword>
<comment type="subcellular location">
    <subcellularLocation>
        <location evidence="2">Nucleus</location>
    </subcellularLocation>
</comment>
<evidence type="ECO:0000256" key="9">
    <source>
        <dbReference type="SAM" id="Phobius"/>
    </source>
</evidence>
<proteinExistence type="inferred from homology"/>
<feature type="compositionally biased region" description="Acidic residues" evidence="8">
    <location>
        <begin position="396"/>
        <end position="407"/>
    </location>
</feature>
<dbReference type="Pfam" id="PF13359">
    <property type="entry name" value="DDE_Tnp_4"/>
    <property type="match status" value="1"/>
</dbReference>
<keyword evidence="9" id="KW-1133">Transmembrane helix</keyword>
<feature type="region of interest" description="Disordered" evidence="8">
    <location>
        <begin position="396"/>
        <end position="432"/>
    </location>
</feature>
<keyword evidence="5" id="KW-0479">Metal-binding</keyword>
<dbReference type="GO" id="GO:0016787">
    <property type="term" value="F:hydrolase activity"/>
    <property type="evidence" value="ECO:0007669"/>
    <property type="project" value="UniProtKB-KW"/>
</dbReference>
<feature type="transmembrane region" description="Helical" evidence="9">
    <location>
        <begin position="52"/>
        <end position="72"/>
    </location>
</feature>
<evidence type="ECO:0000256" key="2">
    <source>
        <dbReference type="ARBA" id="ARBA00004123"/>
    </source>
</evidence>
<comment type="cofactor">
    <cofactor evidence="1">
        <name>a divalent metal cation</name>
        <dbReference type="ChEBI" id="CHEBI:60240"/>
    </cofactor>
</comment>
<reference evidence="11 12" key="1">
    <citation type="journal article" date="2018" name="Cell">
        <title>The Chara Genome: Secondary Complexity and Implications for Plant Terrestrialization.</title>
        <authorList>
            <person name="Nishiyama T."/>
            <person name="Sakayama H."/>
            <person name="Vries J.D."/>
            <person name="Buschmann H."/>
            <person name="Saint-Marcoux D."/>
            <person name="Ullrich K.K."/>
            <person name="Haas F.B."/>
            <person name="Vanderstraeten L."/>
            <person name="Becker D."/>
            <person name="Lang D."/>
            <person name="Vosolsobe S."/>
            <person name="Rombauts S."/>
            <person name="Wilhelmsson P.K.I."/>
            <person name="Janitza P."/>
            <person name="Kern R."/>
            <person name="Heyl A."/>
            <person name="Rumpler F."/>
            <person name="Villalobos L.I.A.C."/>
            <person name="Clay J.M."/>
            <person name="Skokan R."/>
            <person name="Toyoda A."/>
            <person name="Suzuki Y."/>
            <person name="Kagoshima H."/>
            <person name="Schijlen E."/>
            <person name="Tajeshwar N."/>
            <person name="Catarino B."/>
            <person name="Hetherington A.J."/>
            <person name="Saltykova A."/>
            <person name="Bonnot C."/>
            <person name="Breuninger H."/>
            <person name="Symeonidi A."/>
            <person name="Radhakrishnan G.V."/>
            <person name="Van Nieuwerburgh F."/>
            <person name="Deforce D."/>
            <person name="Chang C."/>
            <person name="Karol K.G."/>
            <person name="Hedrich R."/>
            <person name="Ulvskov P."/>
            <person name="Glockner G."/>
            <person name="Delwiche C.F."/>
            <person name="Petrasek J."/>
            <person name="Van de Peer Y."/>
            <person name="Friml J."/>
            <person name="Beilby M."/>
            <person name="Dolan L."/>
            <person name="Kohara Y."/>
            <person name="Sugano S."/>
            <person name="Fujiyama A."/>
            <person name="Delaux P.-M."/>
            <person name="Quint M."/>
            <person name="TheiBen G."/>
            <person name="Hagemann M."/>
            <person name="Harholt J."/>
            <person name="Dunand C."/>
            <person name="Zachgo S."/>
            <person name="Langdale J."/>
            <person name="Maumus F."/>
            <person name="Straeten D.V.D."/>
            <person name="Gould S.B."/>
            <person name="Rensing S.A."/>
        </authorList>
    </citation>
    <scope>NUCLEOTIDE SEQUENCE [LARGE SCALE GENOMIC DNA]</scope>
    <source>
        <strain evidence="11 12">S276</strain>
    </source>
</reference>
<evidence type="ECO:0000256" key="8">
    <source>
        <dbReference type="SAM" id="MobiDB-lite"/>
    </source>
</evidence>
<dbReference type="GO" id="GO:0004518">
    <property type="term" value="F:nuclease activity"/>
    <property type="evidence" value="ECO:0007669"/>
    <property type="project" value="UniProtKB-KW"/>
</dbReference>
<keyword evidence="9" id="KW-0812">Transmembrane</keyword>
<dbReference type="InterPro" id="IPR045249">
    <property type="entry name" value="HARBI1-like"/>
</dbReference>
<organism evidence="11 12">
    <name type="scientific">Chara braunii</name>
    <name type="common">Braun's stonewort</name>
    <dbReference type="NCBI Taxonomy" id="69332"/>
    <lineage>
        <taxon>Eukaryota</taxon>
        <taxon>Viridiplantae</taxon>
        <taxon>Streptophyta</taxon>
        <taxon>Charophyceae</taxon>
        <taxon>Charales</taxon>
        <taxon>Characeae</taxon>
        <taxon>Chara</taxon>
    </lineage>
</organism>
<feature type="compositionally biased region" description="Basic residues" evidence="8">
    <location>
        <begin position="412"/>
        <end position="423"/>
    </location>
</feature>
<evidence type="ECO:0000256" key="6">
    <source>
        <dbReference type="ARBA" id="ARBA00022801"/>
    </source>
</evidence>
<dbReference type="OrthoDB" id="1681765at2759"/>
<evidence type="ECO:0000259" key="10">
    <source>
        <dbReference type="Pfam" id="PF13359"/>
    </source>
</evidence>
<dbReference type="Proteomes" id="UP000265515">
    <property type="component" value="Unassembled WGS sequence"/>
</dbReference>
<dbReference type="OMA" id="FMRRHIA"/>
<protein>
    <recommendedName>
        <fullName evidence="10">DDE Tnp4 domain-containing protein</fullName>
    </recommendedName>
</protein>
<dbReference type="GO" id="GO:0005634">
    <property type="term" value="C:nucleus"/>
    <property type="evidence" value="ECO:0007669"/>
    <property type="project" value="UniProtKB-SubCell"/>
</dbReference>
<dbReference type="InterPro" id="IPR027806">
    <property type="entry name" value="HARBI1_dom"/>
</dbReference>